<feature type="compositionally biased region" description="Basic and acidic residues" evidence="1">
    <location>
        <begin position="45"/>
        <end position="56"/>
    </location>
</feature>
<evidence type="ECO:0000313" key="2">
    <source>
        <dbReference type="EMBL" id="JAE13845.1"/>
    </source>
</evidence>
<feature type="compositionally biased region" description="Gly residues" evidence="1">
    <location>
        <begin position="60"/>
        <end position="71"/>
    </location>
</feature>
<sequence>MFSLYRYNCRGLHKEERNLEAVSADSTRCEQLPTGTAQPAARPQLYDEREREREVAVESAGGGGGGGGEPS</sequence>
<evidence type="ECO:0000256" key="1">
    <source>
        <dbReference type="SAM" id="MobiDB-lite"/>
    </source>
</evidence>
<name>A0A0A9FLF5_ARUDO</name>
<dbReference type="EMBL" id="GBRH01184051">
    <property type="protein sequence ID" value="JAE13845.1"/>
    <property type="molecule type" value="Transcribed_RNA"/>
</dbReference>
<reference evidence="2" key="2">
    <citation type="journal article" date="2015" name="Data Brief">
        <title>Shoot transcriptome of the giant reed, Arundo donax.</title>
        <authorList>
            <person name="Barrero R.A."/>
            <person name="Guerrero F.D."/>
            <person name="Moolhuijzen P."/>
            <person name="Goolsby J.A."/>
            <person name="Tidwell J."/>
            <person name="Bellgard S.E."/>
            <person name="Bellgard M.I."/>
        </authorList>
    </citation>
    <scope>NUCLEOTIDE SEQUENCE</scope>
    <source>
        <tissue evidence="2">Shoot tissue taken approximately 20 cm above the soil surface</tissue>
    </source>
</reference>
<organism evidence="2">
    <name type="scientific">Arundo donax</name>
    <name type="common">Giant reed</name>
    <name type="synonym">Donax arundinaceus</name>
    <dbReference type="NCBI Taxonomy" id="35708"/>
    <lineage>
        <taxon>Eukaryota</taxon>
        <taxon>Viridiplantae</taxon>
        <taxon>Streptophyta</taxon>
        <taxon>Embryophyta</taxon>
        <taxon>Tracheophyta</taxon>
        <taxon>Spermatophyta</taxon>
        <taxon>Magnoliopsida</taxon>
        <taxon>Liliopsida</taxon>
        <taxon>Poales</taxon>
        <taxon>Poaceae</taxon>
        <taxon>PACMAD clade</taxon>
        <taxon>Arundinoideae</taxon>
        <taxon>Arundineae</taxon>
        <taxon>Arundo</taxon>
    </lineage>
</organism>
<protein>
    <submittedName>
        <fullName evidence="2">Uncharacterized protein</fullName>
    </submittedName>
</protein>
<accession>A0A0A9FLF5</accession>
<proteinExistence type="predicted"/>
<dbReference type="AlphaFoldDB" id="A0A0A9FLF5"/>
<feature type="region of interest" description="Disordered" evidence="1">
    <location>
        <begin position="30"/>
        <end position="71"/>
    </location>
</feature>
<reference evidence="2" key="1">
    <citation type="submission" date="2014-09" db="EMBL/GenBank/DDBJ databases">
        <authorList>
            <person name="Magalhaes I.L.F."/>
            <person name="Oliveira U."/>
            <person name="Santos F.R."/>
            <person name="Vidigal T.H.D.A."/>
            <person name="Brescovit A.D."/>
            <person name="Santos A.J."/>
        </authorList>
    </citation>
    <scope>NUCLEOTIDE SEQUENCE</scope>
    <source>
        <tissue evidence="2">Shoot tissue taken approximately 20 cm above the soil surface</tissue>
    </source>
</reference>